<reference evidence="1" key="1">
    <citation type="submission" date="2021-08" db="EMBL/GenBank/DDBJ databases">
        <title>The first chromosome-level gecko genome reveals the dynamic sex chromosomes of Neotropical dwarf geckos (Sphaerodactylidae: Sphaerodactylus).</title>
        <authorList>
            <person name="Pinto B.J."/>
            <person name="Keating S.E."/>
            <person name="Gamble T."/>
        </authorList>
    </citation>
    <scope>NUCLEOTIDE SEQUENCE</scope>
    <source>
        <strain evidence="1">TG3544</strain>
    </source>
</reference>
<proteinExistence type="predicted"/>
<keyword evidence="2" id="KW-1185">Reference proteome</keyword>
<gene>
    <name evidence="1" type="ORF">K3G42_026430</name>
</gene>
<protein>
    <submittedName>
        <fullName evidence="1">Uncharacterized protein</fullName>
    </submittedName>
</protein>
<sequence>MFGPYRLVYSRFERTFSAADYSGQLEPLVRRRRLPLPLLLLAFFESCTEGESRSRRQWKSSAAGPLRFSTAQGPRKGRDAGEVATLKAGLGRAGPAEAALDSQAEVGARAGALLLSGRPECRPWRKQAAGYGPARRQRAAGRHDVEDSRGGSNGCSGAGAAEWSLLADSGD</sequence>
<dbReference type="EMBL" id="CM037614">
    <property type="protein sequence ID" value="KAH8017127.1"/>
    <property type="molecule type" value="Genomic_DNA"/>
</dbReference>
<comment type="caution">
    <text evidence="1">The sequence shown here is derived from an EMBL/GenBank/DDBJ whole genome shotgun (WGS) entry which is preliminary data.</text>
</comment>
<accession>A0ACB8GCF0</accession>
<name>A0ACB8GCF0_9SAUR</name>
<dbReference type="Proteomes" id="UP000827872">
    <property type="component" value="Linkage Group LG01"/>
</dbReference>
<evidence type="ECO:0000313" key="1">
    <source>
        <dbReference type="EMBL" id="KAH8017127.1"/>
    </source>
</evidence>
<evidence type="ECO:0000313" key="2">
    <source>
        <dbReference type="Proteomes" id="UP000827872"/>
    </source>
</evidence>
<organism evidence="1 2">
    <name type="scientific">Sphaerodactylus townsendi</name>
    <dbReference type="NCBI Taxonomy" id="933632"/>
    <lineage>
        <taxon>Eukaryota</taxon>
        <taxon>Metazoa</taxon>
        <taxon>Chordata</taxon>
        <taxon>Craniata</taxon>
        <taxon>Vertebrata</taxon>
        <taxon>Euteleostomi</taxon>
        <taxon>Lepidosauria</taxon>
        <taxon>Squamata</taxon>
        <taxon>Bifurcata</taxon>
        <taxon>Gekkota</taxon>
        <taxon>Sphaerodactylidae</taxon>
        <taxon>Sphaerodactylus</taxon>
    </lineage>
</organism>